<sequence>MGMLATPDTACQPDNNEALANMICKKDTIPPKPDYAKALQAPPIPSPSNFRHENPEVRARVSTHNGISAIIFKARDYYGVTGEECKFTLVGKFPRTRPKIENGENIKEEAEISQNKSQTSYDKGNNKGKEIGKQGRSGLKERLNKIKKKKKKKVSKKRTNIKIKNNNINGKENVETRNKMVIQSTGDRGYETNVPYEQNARQNTVNEQKIVEETGLNRKEECSDNILEKTGENYLHENNESSSLPSNIKNMSPINLVVDLNDNLLTSFSSQDMVMSHFDSSMVLKEKVPVEGTSTDALNETLIYGPLVSATSPLRPSPSFVSGHEKNLMLENVMSESLVDHLFKGDLLEERGKSSNIIAMRD</sequence>
<organism evidence="2 3">
    <name type="scientific">Datura stramonium</name>
    <name type="common">Jimsonweed</name>
    <name type="synonym">Common thornapple</name>
    <dbReference type="NCBI Taxonomy" id="4076"/>
    <lineage>
        <taxon>Eukaryota</taxon>
        <taxon>Viridiplantae</taxon>
        <taxon>Streptophyta</taxon>
        <taxon>Embryophyta</taxon>
        <taxon>Tracheophyta</taxon>
        <taxon>Spermatophyta</taxon>
        <taxon>Magnoliopsida</taxon>
        <taxon>eudicotyledons</taxon>
        <taxon>Gunneridae</taxon>
        <taxon>Pentapetalae</taxon>
        <taxon>asterids</taxon>
        <taxon>lamiids</taxon>
        <taxon>Solanales</taxon>
        <taxon>Solanaceae</taxon>
        <taxon>Solanoideae</taxon>
        <taxon>Datureae</taxon>
        <taxon>Datura</taxon>
    </lineage>
</organism>
<evidence type="ECO:0000313" key="2">
    <source>
        <dbReference type="EMBL" id="MCD7470067.1"/>
    </source>
</evidence>
<protein>
    <submittedName>
        <fullName evidence="2">Uncharacterized protein</fullName>
    </submittedName>
</protein>
<gene>
    <name evidence="2" type="ORF">HAX54_009635</name>
</gene>
<feature type="compositionally biased region" description="Basic and acidic residues" evidence="1">
    <location>
        <begin position="101"/>
        <end position="110"/>
    </location>
</feature>
<dbReference type="Proteomes" id="UP000823775">
    <property type="component" value="Unassembled WGS sequence"/>
</dbReference>
<feature type="region of interest" description="Disordered" evidence="1">
    <location>
        <begin position="101"/>
        <end position="138"/>
    </location>
</feature>
<accession>A0ABS8TF47</accession>
<feature type="compositionally biased region" description="Basic and acidic residues" evidence="1">
    <location>
        <begin position="124"/>
        <end position="138"/>
    </location>
</feature>
<keyword evidence="3" id="KW-1185">Reference proteome</keyword>
<name>A0ABS8TF47_DATST</name>
<evidence type="ECO:0000313" key="3">
    <source>
        <dbReference type="Proteomes" id="UP000823775"/>
    </source>
</evidence>
<evidence type="ECO:0000256" key="1">
    <source>
        <dbReference type="SAM" id="MobiDB-lite"/>
    </source>
</evidence>
<comment type="caution">
    <text evidence="2">The sequence shown here is derived from an EMBL/GenBank/DDBJ whole genome shotgun (WGS) entry which is preliminary data.</text>
</comment>
<dbReference type="EMBL" id="JACEIK010001524">
    <property type="protein sequence ID" value="MCD7470067.1"/>
    <property type="molecule type" value="Genomic_DNA"/>
</dbReference>
<feature type="compositionally biased region" description="Polar residues" evidence="1">
    <location>
        <begin position="112"/>
        <end position="123"/>
    </location>
</feature>
<proteinExistence type="predicted"/>
<reference evidence="2 3" key="1">
    <citation type="journal article" date="2021" name="BMC Genomics">
        <title>Datura genome reveals duplications of psychoactive alkaloid biosynthetic genes and high mutation rate following tissue culture.</title>
        <authorList>
            <person name="Rajewski A."/>
            <person name="Carter-House D."/>
            <person name="Stajich J."/>
            <person name="Litt A."/>
        </authorList>
    </citation>
    <scope>NUCLEOTIDE SEQUENCE [LARGE SCALE GENOMIC DNA]</scope>
    <source>
        <strain evidence="2">AR-01</strain>
    </source>
</reference>